<evidence type="ECO:0000256" key="4">
    <source>
        <dbReference type="ARBA" id="ARBA00022552"/>
    </source>
</evidence>
<comment type="function">
    <text evidence="1">Involved in nucleolar processing of pre-18S ribosomal RNA.</text>
</comment>
<evidence type="ECO:0000256" key="6">
    <source>
        <dbReference type="SAM" id="MobiDB-lite"/>
    </source>
</evidence>
<dbReference type="GO" id="GO:0006364">
    <property type="term" value="P:rRNA processing"/>
    <property type="evidence" value="ECO:0007669"/>
    <property type="project" value="UniProtKB-KW"/>
</dbReference>
<sequence>MAGSSIRNSVHRRNHKERAQPAARRKLGLLEKHKDYVLRARDYKSKKNRLRNLREKVALRNEDEFYWGMVKGKTKQGIHIQSRGNEALPMDMVKLLKTQDAGYIRTQISSDESKIAAIKEQLHALADLIPPAEEGSDGDSDAGGWSDLDEEDGMETDEEDDEVEQLLATGVISLPKPSKGKGKEVEGANVGHIIFTDDKDELLTYERTPSVKATSLRSTPLASASQDFGWKDPSKKGKKAQAAPATPSEDAIKRFEERQAEREKALIKQAKLHRKRLLSELMGRVERVAKLRGVQRHMEVQRGMMNGKGSKIIKQKGGRVVHEEDDEDPDAGVTTRVEYMPKIVKWKAERKR</sequence>
<dbReference type="InterPro" id="IPR007144">
    <property type="entry name" value="SSU_processome_Utp11"/>
</dbReference>
<keyword evidence="8" id="KW-1185">Reference proteome</keyword>
<evidence type="ECO:0000256" key="2">
    <source>
        <dbReference type="ARBA" id="ARBA00004604"/>
    </source>
</evidence>
<feature type="region of interest" description="Disordered" evidence="6">
    <location>
        <begin position="307"/>
        <end position="332"/>
    </location>
</feature>
<dbReference type="PANTHER" id="PTHR12838:SF0">
    <property type="entry name" value="U3 SMALL NUCLEOLAR RNA-ASSOCIATED PROTEIN 11-RELATED"/>
    <property type="match status" value="1"/>
</dbReference>
<dbReference type="EMBL" id="BLZA01000005">
    <property type="protein sequence ID" value="GHJ84084.1"/>
    <property type="molecule type" value="Genomic_DNA"/>
</dbReference>
<organism evidence="7 8">
    <name type="scientific">Naganishia liquefaciens</name>
    <dbReference type="NCBI Taxonomy" id="104408"/>
    <lineage>
        <taxon>Eukaryota</taxon>
        <taxon>Fungi</taxon>
        <taxon>Dikarya</taxon>
        <taxon>Basidiomycota</taxon>
        <taxon>Agaricomycotina</taxon>
        <taxon>Tremellomycetes</taxon>
        <taxon>Filobasidiales</taxon>
        <taxon>Filobasidiaceae</taxon>
        <taxon>Naganishia</taxon>
    </lineage>
</organism>
<feature type="region of interest" description="Disordered" evidence="6">
    <location>
        <begin position="1"/>
        <end position="21"/>
    </location>
</feature>
<evidence type="ECO:0000313" key="8">
    <source>
        <dbReference type="Proteomes" id="UP000620104"/>
    </source>
</evidence>
<keyword evidence="5" id="KW-0539">Nucleus</keyword>
<evidence type="ECO:0008006" key="9">
    <source>
        <dbReference type="Google" id="ProtNLM"/>
    </source>
</evidence>
<gene>
    <name evidence="7" type="ORF">NliqN6_0486</name>
</gene>
<keyword evidence="4" id="KW-0698">rRNA processing</keyword>
<dbReference type="Proteomes" id="UP000620104">
    <property type="component" value="Unassembled WGS sequence"/>
</dbReference>
<evidence type="ECO:0000256" key="1">
    <source>
        <dbReference type="ARBA" id="ARBA00004099"/>
    </source>
</evidence>
<accession>A0A8H3YCA7</accession>
<feature type="region of interest" description="Disordered" evidence="6">
    <location>
        <begin position="211"/>
        <end position="250"/>
    </location>
</feature>
<feature type="region of interest" description="Disordered" evidence="6">
    <location>
        <begin position="130"/>
        <end position="162"/>
    </location>
</feature>
<proteinExistence type="inferred from homology"/>
<dbReference type="PANTHER" id="PTHR12838">
    <property type="entry name" value="U3 SMALL NUCLEOLAR RNA-ASSOCIATED PROTEIN 11"/>
    <property type="match status" value="1"/>
</dbReference>
<name>A0A8H3YCA7_9TREE</name>
<protein>
    <recommendedName>
        <fullName evidence="9">U3 small nucleolar RNA-associated protein 11</fullName>
    </recommendedName>
</protein>
<reference evidence="7" key="1">
    <citation type="submission" date="2020-07" db="EMBL/GenBank/DDBJ databases">
        <title>Draft Genome Sequence of a Deep-Sea Yeast, Naganishia (Cryptococcus) liquefaciens strain N6.</title>
        <authorList>
            <person name="Han Y.W."/>
            <person name="Kajitani R."/>
            <person name="Morimoto H."/>
            <person name="Parhat M."/>
            <person name="Tsubouchi H."/>
            <person name="Bakenova O."/>
            <person name="Ogata M."/>
            <person name="Argunhan B."/>
            <person name="Aoki R."/>
            <person name="Kajiwara S."/>
            <person name="Itoh T."/>
            <person name="Iwasaki H."/>
        </authorList>
    </citation>
    <scope>NUCLEOTIDE SEQUENCE</scope>
    <source>
        <strain evidence="7">N6</strain>
    </source>
</reference>
<dbReference type="OrthoDB" id="29058at2759"/>
<evidence type="ECO:0000256" key="3">
    <source>
        <dbReference type="ARBA" id="ARBA00008105"/>
    </source>
</evidence>
<feature type="compositionally biased region" description="Acidic residues" evidence="6">
    <location>
        <begin position="147"/>
        <end position="162"/>
    </location>
</feature>
<dbReference type="AlphaFoldDB" id="A0A8H3YCA7"/>
<evidence type="ECO:0000256" key="5">
    <source>
        <dbReference type="ARBA" id="ARBA00023242"/>
    </source>
</evidence>
<evidence type="ECO:0000313" key="7">
    <source>
        <dbReference type="EMBL" id="GHJ84084.1"/>
    </source>
</evidence>
<dbReference type="GO" id="GO:0032040">
    <property type="term" value="C:small-subunit processome"/>
    <property type="evidence" value="ECO:0007669"/>
    <property type="project" value="InterPro"/>
</dbReference>
<comment type="similarity">
    <text evidence="3">Belongs to the UTP11 family.</text>
</comment>
<dbReference type="Pfam" id="PF03998">
    <property type="entry name" value="Utp11"/>
    <property type="match status" value="1"/>
</dbReference>
<comment type="caution">
    <text evidence="7">The sequence shown here is derived from an EMBL/GenBank/DDBJ whole genome shotgun (WGS) entry which is preliminary data.</text>
</comment>
<feature type="compositionally biased region" description="Polar residues" evidence="6">
    <location>
        <begin position="211"/>
        <end position="226"/>
    </location>
</feature>
<comment type="subcellular location">
    <subcellularLocation>
        <location evidence="2">Nucleus</location>
        <location evidence="2">Nucleolus</location>
    </subcellularLocation>
</comment>